<comment type="caution">
    <text evidence="1">The sequence shown here is derived from an EMBL/GenBank/DDBJ whole genome shotgun (WGS) entry which is preliminary data.</text>
</comment>
<dbReference type="Proteomes" id="UP001501326">
    <property type="component" value="Unassembled WGS sequence"/>
</dbReference>
<proteinExistence type="predicted"/>
<evidence type="ECO:0000313" key="1">
    <source>
        <dbReference type="EMBL" id="GAA2731901.1"/>
    </source>
</evidence>
<dbReference type="EMBL" id="BAAARN010000001">
    <property type="protein sequence ID" value="GAA2731901.1"/>
    <property type="molecule type" value="Genomic_DNA"/>
</dbReference>
<dbReference type="RefSeq" id="WP_344190208.1">
    <property type="nucleotide sequence ID" value="NZ_BAAARN010000001.1"/>
</dbReference>
<reference evidence="1 2" key="1">
    <citation type="journal article" date="2019" name="Int. J. Syst. Evol. Microbiol.">
        <title>The Global Catalogue of Microorganisms (GCM) 10K type strain sequencing project: providing services to taxonomists for standard genome sequencing and annotation.</title>
        <authorList>
            <consortium name="The Broad Institute Genomics Platform"/>
            <consortium name="The Broad Institute Genome Sequencing Center for Infectious Disease"/>
            <person name="Wu L."/>
            <person name="Ma J."/>
        </authorList>
    </citation>
    <scope>NUCLEOTIDE SEQUENCE [LARGE SCALE GENOMIC DNA]</scope>
    <source>
        <strain evidence="1 2">JCM 16378</strain>
    </source>
</reference>
<keyword evidence="2" id="KW-1185">Reference proteome</keyword>
<protein>
    <recommendedName>
        <fullName evidence="3">Polyketide cyclase / dehydrase and lipid transport</fullName>
    </recommendedName>
</protein>
<sequence length="116" mass="13562">MKDTRIDVVDETFVDAAPGVIRAQLDDQAWADQVWPHVRREVVRDRGVKGIRWTVTGQVVGEMEVWIEPWWEGAVVHHYLRGHRQPMAPRDVATRHVLRWKRAVHGLKDRLEDNSL</sequence>
<gene>
    <name evidence="1" type="ORF">GCM10009867_06620</name>
</gene>
<organism evidence="1 2">
    <name type="scientific">Pedococcus aerophilus</name>
    <dbReference type="NCBI Taxonomy" id="436356"/>
    <lineage>
        <taxon>Bacteria</taxon>
        <taxon>Bacillati</taxon>
        <taxon>Actinomycetota</taxon>
        <taxon>Actinomycetes</taxon>
        <taxon>Micrococcales</taxon>
        <taxon>Intrasporangiaceae</taxon>
        <taxon>Pedococcus</taxon>
    </lineage>
</organism>
<accession>A0ABN3UFW5</accession>
<evidence type="ECO:0008006" key="3">
    <source>
        <dbReference type="Google" id="ProtNLM"/>
    </source>
</evidence>
<evidence type="ECO:0000313" key="2">
    <source>
        <dbReference type="Proteomes" id="UP001501326"/>
    </source>
</evidence>
<name>A0ABN3UFW5_9MICO</name>